<sequence length="207" mass="24173">MHICELPYKNNQISLFVLLPGCCAKQETKNKIFDKYTMVKDMYKLLNRLSTEKEIRRHFHNWLKDNVTREGSPNFVVWPKFELEIELPIHHLLHALGLKELVTSDGIDMSGFVAGDNQRLHFGSVVHRAHIKVTEENTVASAVTALYTENEFAQPSERVICNSDIPFVWLIYDKHRRNVLFAGAFNKVDENNSYLKRERRRSSYGFF</sequence>
<dbReference type="EMBL" id="LBMM01016546">
    <property type="protein sequence ID" value="KMQ84393.1"/>
    <property type="molecule type" value="Genomic_DNA"/>
</dbReference>
<dbReference type="GO" id="GO:0004867">
    <property type="term" value="F:serine-type endopeptidase inhibitor activity"/>
    <property type="evidence" value="ECO:0007669"/>
    <property type="project" value="UniProtKB-KW"/>
</dbReference>
<name>A0A0J7K1R7_LASNI</name>
<evidence type="ECO:0000313" key="5">
    <source>
        <dbReference type="Proteomes" id="UP000036403"/>
    </source>
</evidence>
<dbReference type="PANTHER" id="PTHR11461">
    <property type="entry name" value="SERINE PROTEASE INHIBITOR, SERPIN"/>
    <property type="match status" value="1"/>
</dbReference>
<dbReference type="AlphaFoldDB" id="A0A0J7K1R7"/>
<keyword evidence="5" id="KW-1185">Reference proteome</keyword>
<feature type="domain" description="Serpin" evidence="3">
    <location>
        <begin position="2"/>
        <end position="186"/>
    </location>
</feature>
<reference evidence="4 5" key="1">
    <citation type="submission" date="2015-04" db="EMBL/GenBank/DDBJ databases">
        <title>Lasius niger genome sequencing.</title>
        <authorList>
            <person name="Konorov E.A."/>
            <person name="Nikitin M.A."/>
            <person name="Kirill M.V."/>
            <person name="Chang P."/>
        </authorList>
    </citation>
    <scope>NUCLEOTIDE SEQUENCE [LARGE SCALE GENOMIC DNA]</scope>
    <source>
        <tissue evidence="4">Whole</tissue>
    </source>
</reference>
<dbReference type="PANTHER" id="PTHR11461:SF278">
    <property type="entry name" value="SERINE PROTEASE INHIBITOR 88EA"/>
    <property type="match status" value="1"/>
</dbReference>
<evidence type="ECO:0000256" key="1">
    <source>
        <dbReference type="ARBA" id="ARBA00022690"/>
    </source>
</evidence>
<dbReference type="PaxDb" id="67767-A0A0J7K1R7"/>
<dbReference type="OrthoDB" id="6353344at2759"/>
<dbReference type="Gene3D" id="3.30.497.10">
    <property type="entry name" value="Antithrombin, subunit I, domain 2"/>
    <property type="match status" value="1"/>
</dbReference>
<dbReference type="InterPro" id="IPR036186">
    <property type="entry name" value="Serpin_sf"/>
</dbReference>
<gene>
    <name evidence="4" type="ORF">RF55_17827</name>
</gene>
<dbReference type="STRING" id="67767.A0A0J7K1R7"/>
<accession>A0A0J7K1R7</accession>
<evidence type="ECO:0000313" key="4">
    <source>
        <dbReference type="EMBL" id="KMQ84393.1"/>
    </source>
</evidence>
<dbReference type="Pfam" id="PF00079">
    <property type="entry name" value="Serpin"/>
    <property type="match status" value="1"/>
</dbReference>
<dbReference type="InterPro" id="IPR042185">
    <property type="entry name" value="Serpin_sf_2"/>
</dbReference>
<dbReference type="InterPro" id="IPR000215">
    <property type="entry name" value="Serpin_fam"/>
</dbReference>
<keyword evidence="2" id="KW-0722">Serine protease inhibitor</keyword>
<protein>
    <submittedName>
        <fullName evidence="4">Serpin-like protein</fullName>
    </submittedName>
</protein>
<dbReference type="SUPFAM" id="SSF56574">
    <property type="entry name" value="Serpins"/>
    <property type="match status" value="1"/>
</dbReference>
<comment type="caution">
    <text evidence="4">The sequence shown here is derived from an EMBL/GenBank/DDBJ whole genome shotgun (WGS) entry which is preliminary data.</text>
</comment>
<dbReference type="InterPro" id="IPR023796">
    <property type="entry name" value="Serpin_dom"/>
</dbReference>
<organism evidence="4 5">
    <name type="scientific">Lasius niger</name>
    <name type="common">Black garden ant</name>
    <dbReference type="NCBI Taxonomy" id="67767"/>
    <lineage>
        <taxon>Eukaryota</taxon>
        <taxon>Metazoa</taxon>
        <taxon>Ecdysozoa</taxon>
        <taxon>Arthropoda</taxon>
        <taxon>Hexapoda</taxon>
        <taxon>Insecta</taxon>
        <taxon>Pterygota</taxon>
        <taxon>Neoptera</taxon>
        <taxon>Endopterygota</taxon>
        <taxon>Hymenoptera</taxon>
        <taxon>Apocrita</taxon>
        <taxon>Aculeata</taxon>
        <taxon>Formicoidea</taxon>
        <taxon>Formicidae</taxon>
        <taxon>Formicinae</taxon>
        <taxon>Lasius</taxon>
        <taxon>Lasius</taxon>
    </lineage>
</organism>
<dbReference type="Proteomes" id="UP000036403">
    <property type="component" value="Unassembled WGS sequence"/>
</dbReference>
<proteinExistence type="predicted"/>
<evidence type="ECO:0000259" key="3">
    <source>
        <dbReference type="Pfam" id="PF00079"/>
    </source>
</evidence>
<dbReference type="InterPro" id="IPR042178">
    <property type="entry name" value="Serpin_sf_1"/>
</dbReference>
<dbReference type="Gene3D" id="2.30.39.10">
    <property type="entry name" value="Alpha-1-antitrypsin, domain 1"/>
    <property type="match status" value="1"/>
</dbReference>
<dbReference type="GO" id="GO:0005615">
    <property type="term" value="C:extracellular space"/>
    <property type="evidence" value="ECO:0007669"/>
    <property type="project" value="InterPro"/>
</dbReference>
<evidence type="ECO:0000256" key="2">
    <source>
        <dbReference type="ARBA" id="ARBA00022900"/>
    </source>
</evidence>
<keyword evidence="1" id="KW-0646">Protease inhibitor</keyword>